<feature type="transmembrane region" description="Helical" evidence="1">
    <location>
        <begin position="257"/>
        <end position="281"/>
    </location>
</feature>
<dbReference type="EMBL" id="LN649230">
    <property type="protein sequence ID" value="CEI60434.1"/>
    <property type="molecule type" value="Genomic_DNA"/>
</dbReference>
<reference evidence="3" key="1">
    <citation type="submission" date="2014-10" db="EMBL/GenBank/DDBJ databases">
        <authorList>
            <person name="King R."/>
        </authorList>
    </citation>
    <scope>NUCLEOTIDE SEQUENCE [LARGE SCALE GENOMIC DNA]</scope>
    <source>
        <strain evidence="3">A3/5</strain>
    </source>
</reference>
<organism evidence="2 3">
    <name type="scientific">Fusarium venenatum</name>
    <dbReference type="NCBI Taxonomy" id="56646"/>
    <lineage>
        <taxon>Eukaryota</taxon>
        <taxon>Fungi</taxon>
        <taxon>Dikarya</taxon>
        <taxon>Ascomycota</taxon>
        <taxon>Pezizomycotina</taxon>
        <taxon>Sordariomycetes</taxon>
        <taxon>Hypocreomycetidae</taxon>
        <taxon>Hypocreales</taxon>
        <taxon>Nectriaceae</taxon>
        <taxon>Fusarium</taxon>
    </lineage>
</organism>
<dbReference type="STRING" id="56646.A0A2L2ST60"/>
<accession>A0A2L2ST60</accession>
<feature type="transmembrane region" description="Helical" evidence="1">
    <location>
        <begin position="151"/>
        <end position="174"/>
    </location>
</feature>
<feature type="transmembrane region" description="Helical" evidence="1">
    <location>
        <begin position="228"/>
        <end position="251"/>
    </location>
</feature>
<dbReference type="PROSITE" id="PS51257">
    <property type="entry name" value="PROKAR_LIPOPROTEIN"/>
    <property type="match status" value="1"/>
</dbReference>
<keyword evidence="1" id="KW-0472">Membrane</keyword>
<dbReference type="KEGG" id="fvn:FVRRES_04870"/>
<dbReference type="Proteomes" id="UP000245910">
    <property type="component" value="Chromosome II"/>
</dbReference>
<keyword evidence="3" id="KW-1185">Reference proteome</keyword>
<keyword evidence="1" id="KW-0812">Transmembrane</keyword>
<name>A0A2L2ST60_9HYPO</name>
<proteinExistence type="predicted"/>
<dbReference type="RefSeq" id="XP_025584154.1">
    <property type="nucleotide sequence ID" value="XM_025733226.2"/>
</dbReference>
<evidence type="ECO:0000256" key="1">
    <source>
        <dbReference type="SAM" id="Phobius"/>
    </source>
</evidence>
<sequence>MHHADKLVLAHLAIVVAGACISSRVVSRTKFAVLAQDEPVRTACRYLKFALITFSLYALFHTVLMVSNIAKFYLSRDMSNMKEFKESTYYPLYQILRFCSRACVPMSQICDLCIDALIALILPRLITAIINVHLGGVGIAAKSIRIASYGLSLILAALVLIVLSLQFLDIYSTYHDDSGGLSFAASYLGSVVRIIFRRVIFATSLAVTFGSVIVNMQTSTNTDLARASTMLVAASVVWLLHASMLAGWILFSEDLPAYFFQAAFGMWLQFVILIIFCIIWFPEANGIWSRQQDPLTHAQKDQ</sequence>
<feature type="transmembrane region" description="Helical" evidence="1">
    <location>
        <begin position="46"/>
        <end position="74"/>
    </location>
</feature>
<keyword evidence="1" id="KW-1133">Transmembrane helix</keyword>
<feature type="transmembrane region" description="Helical" evidence="1">
    <location>
        <begin position="194"/>
        <end position="216"/>
    </location>
</feature>
<dbReference type="GeneID" id="37256509"/>
<evidence type="ECO:0000313" key="3">
    <source>
        <dbReference type="Proteomes" id="UP000245910"/>
    </source>
</evidence>
<evidence type="ECO:0000313" key="2">
    <source>
        <dbReference type="EMBL" id="CEI60434.1"/>
    </source>
</evidence>
<protein>
    <submittedName>
        <fullName evidence="2">Uncharacterized protein</fullName>
    </submittedName>
</protein>
<dbReference type="AlphaFoldDB" id="A0A2L2ST60"/>